<evidence type="ECO:0000313" key="3">
    <source>
        <dbReference type="Proteomes" id="UP000054653"/>
    </source>
</evidence>
<organism evidence="2 3">
    <name type="scientific">Trichinella britovi</name>
    <name type="common">Parasitic roundworm</name>
    <dbReference type="NCBI Taxonomy" id="45882"/>
    <lineage>
        <taxon>Eukaryota</taxon>
        <taxon>Metazoa</taxon>
        <taxon>Ecdysozoa</taxon>
        <taxon>Nematoda</taxon>
        <taxon>Enoplea</taxon>
        <taxon>Dorylaimia</taxon>
        <taxon>Trichinellida</taxon>
        <taxon>Trichinellidae</taxon>
        <taxon>Trichinella</taxon>
    </lineage>
</organism>
<feature type="non-terminal residue" evidence="2">
    <location>
        <position position="1"/>
    </location>
</feature>
<feature type="region of interest" description="Disordered" evidence="1">
    <location>
        <begin position="125"/>
        <end position="144"/>
    </location>
</feature>
<dbReference type="Proteomes" id="UP000054653">
    <property type="component" value="Unassembled WGS sequence"/>
</dbReference>
<dbReference type="AlphaFoldDB" id="A0A0V1BT40"/>
<evidence type="ECO:0000256" key="1">
    <source>
        <dbReference type="SAM" id="MobiDB-lite"/>
    </source>
</evidence>
<feature type="compositionally biased region" description="Basic and acidic residues" evidence="1">
    <location>
        <begin position="130"/>
        <end position="144"/>
    </location>
</feature>
<name>A0A0V1BT40_TRIBR</name>
<evidence type="ECO:0008006" key="4">
    <source>
        <dbReference type="Google" id="ProtNLM"/>
    </source>
</evidence>
<proteinExistence type="predicted"/>
<protein>
    <recommendedName>
        <fullName evidence="4">SCAN domain-containing protein 3</fullName>
    </recommendedName>
</protein>
<comment type="caution">
    <text evidence="2">The sequence shown here is derived from an EMBL/GenBank/DDBJ whole genome shotgun (WGS) entry which is preliminary data.</text>
</comment>
<keyword evidence="3" id="KW-1185">Reference proteome</keyword>
<dbReference type="EMBL" id="JYDI01001134">
    <property type="protein sequence ID" value="KRY40205.1"/>
    <property type="molecule type" value="Genomic_DNA"/>
</dbReference>
<feature type="non-terminal residue" evidence="2">
    <location>
        <position position="144"/>
    </location>
</feature>
<gene>
    <name evidence="2" type="ORF">T03_2142</name>
</gene>
<sequence>LGAVDGCKRALKNCTGAGRTGGALHDSPITSQLTQRLHRSLGYVITTVSKIRSISCNDRLFSQMYEQNDEEFNRLLMVVESWLCYNTTLGARNFINFQALLHSGKMEKYMMMAFNCAKKGRARKISRYSQNEDSKLGDRPIFKQ</sequence>
<accession>A0A0V1BT40</accession>
<reference evidence="2 3" key="1">
    <citation type="submission" date="2015-01" db="EMBL/GenBank/DDBJ databases">
        <title>Evolution of Trichinella species and genotypes.</title>
        <authorList>
            <person name="Korhonen P.K."/>
            <person name="Edoardo P."/>
            <person name="Giuseppe L.R."/>
            <person name="Gasser R.B."/>
        </authorList>
    </citation>
    <scope>NUCLEOTIDE SEQUENCE [LARGE SCALE GENOMIC DNA]</scope>
    <source>
        <strain evidence="2">ISS120</strain>
    </source>
</reference>
<evidence type="ECO:0000313" key="2">
    <source>
        <dbReference type="EMBL" id="KRY40205.1"/>
    </source>
</evidence>